<gene>
    <name evidence="2" type="ORF">DVH24_005304</name>
</gene>
<organism evidence="2 3">
    <name type="scientific">Malus domestica</name>
    <name type="common">Apple</name>
    <name type="synonym">Pyrus malus</name>
    <dbReference type="NCBI Taxonomy" id="3750"/>
    <lineage>
        <taxon>Eukaryota</taxon>
        <taxon>Viridiplantae</taxon>
        <taxon>Streptophyta</taxon>
        <taxon>Embryophyta</taxon>
        <taxon>Tracheophyta</taxon>
        <taxon>Spermatophyta</taxon>
        <taxon>Magnoliopsida</taxon>
        <taxon>eudicotyledons</taxon>
        <taxon>Gunneridae</taxon>
        <taxon>Pentapetalae</taxon>
        <taxon>rosids</taxon>
        <taxon>fabids</taxon>
        <taxon>Rosales</taxon>
        <taxon>Rosaceae</taxon>
        <taxon>Amygdaloideae</taxon>
        <taxon>Maleae</taxon>
        <taxon>Malus</taxon>
    </lineage>
</organism>
<feature type="compositionally biased region" description="Pro residues" evidence="1">
    <location>
        <begin position="169"/>
        <end position="182"/>
    </location>
</feature>
<proteinExistence type="predicted"/>
<protein>
    <submittedName>
        <fullName evidence="2">Uncharacterized protein</fullName>
    </submittedName>
</protein>
<name>A0A498KK31_MALDO</name>
<feature type="compositionally biased region" description="Low complexity" evidence="1">
    <location>
        <begin position="255"/>
        <end position="280"/>
    </location>
</feature>
<keyword evidence="3" id="KW-1185">Reference proteome</keyword>
<evidence type="ECO:0000313" key="3">
    <source>
        <dbReference type="Proteomes" id="UP000290289"/>
    </source>
</evidence>
<dbReference type="InterPro" id="IPR012862">
    <property type="entry name" value="DUF1635"/>
</dbReference>
<feature type="region of interest" description="Disordered" evidence="1">
    <location>
        <begin position="255"/>
        <end position="290"/>
    </location>
</feature>
<accession>A0A498KK31</accession>
<dbReference type="AlphaFoldDB" id="A0A498KK31"/>
<dbReference type="Pfam" id="PF07795">
    <property type="entry name" value="DUF1635"/>
    <property type="match status" value="1"/>
</dbReference>
<dbReference type="Proteomes" id="UP000290289">
    <property type="component" value="Chromosome 1"/>
</dbReference>
<dbReference type="PANTHER" id="PTHR33431:SF2">
    <property type="entry name" value="CAMP-DEPENDENT PROTEIN KINASE CATALYTIC SUBUNIT-LIKE"/>
    <property type="match status" value="1"/>
</dbReference>
<evidence type="ECO:0000313" key="2">
    <source>
        <dbReference type="EMBL" id="RXI07531.1"/>
    </source>
</evidence>
<reference evidence="2 3" key="1">
    <citation type="submission" date="2018-10" db="EMBL/GenBank/DDBJ databases">
        <title>A high-quality apple genome assembly.</title>
        <authorList>
            <person name="Hu J."/>
        </authorList>
    </citation>
    <scope>NUCLEOTIDE SEQUENCE [LARGE SCALE GENOMIC DNA]</scope>
    <source>
        <strain evidence="3">cv. HFTH1</strain>
        <tissue evidence="2">Young leaf</tissue>
    </source>
</reference>
<evidence type="ECO:0000256" key="1">
    <source>
        <dbReference type="SAM" id="MobiDB-lite"/>
    </source>
</evidence>
<feature type="region of interest" description="Disordered" evidence="1">
    <location>
        <begin position="136"/>
        <end position="184"/>
    </location>
</feature>
<comment type="caution">
    <text evidence="2">The sequence shown here is derived from an EMBL/GenBank/DDBJ whole genome shotgun (WGS) entry which is preliminary data.</text>
</comment>
<dbReference type="PANTHER" id="PTHR33431">
    <property type="entry name" value="ENABLED-LIKE PROTEIN (DUF1635)"/>
    <property type="match status" value="1"/>
</dbReference>
<sequence length="290" mass="32199">MCRVQKMHLKRNSPSINAFGLVCFVQRPSYISQELETKVRTCKQPTLTVMEVQCSPLSWEFFYQEEGIEELKHSLSCTTMELETTILSAKEKISTREEEIARLKDLLSKALQERDEAEAKCQTLVLDKLKLQQELQKQQQQNEDNESNKHFASSDSEIIVPSPNADPIMMPPAPLSSPPPLPQAALKLGAEKPLPEKGRLLQAVIEAGPLLQTLLLAGPLPQWQHPPPQLKSIEIPPVAISPPPRRLLNQDSCISSSSASCFSNKRSLVSSDGSGSDSPPNTKHQKTVLH</sequence>
<dbReference type="EMBL" id="RDQH01000327">
    <property type="protein sequence ID" value="RXI07531.1"/>
    <property type="molecule type" value="Genomic_DNA"/>
</dbReference>